<sequence>MSAPALAAPKAAADGWKRGIPSLLPTAVWLILFLNVQPWSQSESGTTGALKGAVLLAVALLVLLALPPRAAFVLPWPLALWVVYAGYLSCSALLQDDFADPAMRAGRIAVGVLIPALIWGFIRCREGTLEAAACFTFAVLALLIILGAIVEPGSTWLNGREFSSGGRLMGALLPMMPPRVGEVGAVLAGLALVQWSLGRISIWVLAPVLSLGIALIMLSRTRTAALALVLGLLLAFAATLRHRAGQKGFLFLAGTAVALLPAWGAVSQWGLRGQSPELFARLSGRTAVWDFIANAEVDTRTFLFGHGLGEKRILLRRGEGDFQAVPIDNSWLDAYWETGVIGLVLVGAALSGALVYALRAKGTAARATSLFLLGYVCVASVNESGLCDFSSLTLLVILSIFICAVDRNIPGGQGARDPAVPLNAIPSRRPHRAGFVLHGHYKGSL</sequence>
<feature type="transmembrane region" description="Helical" evidence="5">
    <location>
        <begin position="73"/>
        <end position="94"/>
    </location>
</feature>
<keyword evidence="4 5" id="KW-0472">Membrane</keyword>
<accession>A0ABP5ASZ3</accession>
<comment type="caution">
    <text evidence="7">The sequence shown here is derived from an EMBL/GenBank/DDBJ whole genome shotgun (WGS) entry which is preliminary data.</text>
</comment>
<dbReference type="EMBL" id="BAAALV010000007">
    <property type="protein sequence ID" value="GAA1921688.1"/>
    <property type="molecule type" value="Genomic_DNA"/>
</dbReference>
<feature type="transmembrane region" description="Helical" evidence="5">
    <location>
        <begin position="339"/>
        <end position="358"/>
    </location>
</feature>
<feature type="transmembrane region" description="Helical" evidence="5">
    <location>
        <begin position="224"/>
        <end position="241"/>
    </location>
</feature>
<protein>
    <recommendedName>
        <fullName evidence="6">O-antigen ligase-related domain-containing protein</fullName>
    </recommendedName>
</protein>
<feature type="transmembrane region" description="Helical" evidence="5">
    <location>
        <begin position="48"/>
        <end position="66"/>
    </location>
</feature>
<feature type="transmembrane region" description="Helical" evidence="5">
    <location>
        <begin position="200"/>
        <end position="218"/>
    </location>
</feature>
<organism evidence="7 8">
    <name type="scientific">Arthrobacter gandavensis</name>
    <dbReference type="NCBI Taxonomy" id="169960"/>
    <lineage>
        <taxon>Bacteria</taxon>
        <taxon>Bacillati</taxon>
        <taxon>Actinomycetota</taxon>
        <taxon>Actinomycetes</taxon>
        <taxon>Micrococcales</taxon>
        <taxon>Micrococcaceae</taxon>
        <taxon>Arthrobacter</taxon>
    </lineage>
</organism>
<dbReference type="InterPro" id="IPR051533">
    <property type="entry name" value="WaaL-like"/>
</dbReference>
<keyword evidence="3 5" id="KW-1133">Transmembrane helix</keyword>
<dbReference type="PANTHER" id="PTHR37422:SF13">
    <property type="entry name" value="LIPOPOLYSACCHARIDE BIOSYNTHESIS PROTEIN PA4999-RELATED"/>
    <property type="match status" value="1"/>
</dbReference>
<dbReference type="Pfam" id="PF04932">
    <property type="entry name" value="Wzy_C"/>
    <property type="match status" value="1"/>
</dbReference>
<feature type="transmembrane region" description="Helical" evidence="5">
    <location>
        <begin position="248"/>
        <end position="266"/>
    </location>
</feature>
<keyword evidence="8" id="KW-1185">Reference proteome</keyword>
<dbReference type="Proteomes" id="UP001500784">
    <property type="component" value="Unassembled WGS sequence"/>
</dbReference>
<feature type="domain" description="O-antigen ligase-related" evidence="6">
    <location>
        <begin position="209"/>
        <end position="346"/>
    </location>
</feature>
<dbReference type="PANTHER" id="PTHR37422">
    <property type="entry name" value="TEICHURONIC ACID BIOSYNTHESIS PROTEIN TUAE"/>
    <property type="match status" value="1"/>
</dbReference>
<dbReference type="RefSeq" id="WP_152228662.1">
    <property type="nucleotide sequence ID" value="NZ_BAAALV010000007.1"/>
</dbReference>
<evidence type="ECO:0000313" key="7">
    <source>
        <dbReference type="EMBL" id="GAA1921688.1"/>
    </source>
</evidence>
<evidence type="ECO:0000256" key="2">
    <source>
        <dbReference type="ARBA" id="ARBA00022692"/>
    </source>
</evidence>
<evidence type="ECO:0000256" key="4">
    <source>
        <dbReference type="ARBA" id="ARBA00023136"/>
    </source>
</evidence>
<feature type="transmembrane region" description="Helical" evidence="5">
    <location>
        <begin position="129"/>
        <end position="150"/>
    </location>
</feature>
<evidence type="ECO:0000256" key="1">
    <source>
        <dbReference type="ARBA" id="ARBA00004141"/>
    </source>
</evidence>
<name>A0ABP5ASZ3_9MICC</name>
<feature type="transmembrane region" description="Helical" evidence="5">
    <location>
        <begin position="20"/>
        <end position="36"/>
    </location>
</feature>
<gene>
    <name evidence="7" type="ORF">GCM10009688_28370</name>
</gene>
<keyword evidence="2 5" id="KW-0812">Transmembrane</keyword>
<evidence type="ECO:0000313" key="8">
    <source>
        <dbReference type="Proteomes" id="UP001500784"/>
    </source>
</evidence>
<feature type="transmembrane region" description="Helical" evidence="5">
    <location>
        <begin position="106"/>
        <end position="122"/>
    </location>
</feature>
<evidence type="ECO:0000256" key="3">
    <source>
        <dbReference type="ARBA" id="ARBA00022989"/>
    </source>
</evidence>
<reference evidence="8" key="1">
    <citation type="journal article" date="2019" name="Int. J. Syst. Evol. Microbiol.">
        <title>The Global Catalogue of Microorganisms (GCM) 10K type strain sequencing project: providing services to taxonomists for standard genome sequencing and annotation.</title>
        <authorList>
            <consortium name="The Broad Institute Genomics Platform"/>
            <consortium name="The Broad Institute Genome Sequencing Center for Infectious Disease"/>
            <person name="Wu L."/>
            <person name="Ma J."/>
        </authorList>
    </citation>
    <scope>NUCLEOTIDE SEQUENCE [LARGE SCALE GENOMIC DNA]</scope>
    <source>
        <strain evidence="8">JCM 13316</strain>
    </source>
</reference>
<evidence type="ECO:0000259" key="6">
    <source>
        <dbReference type="Pfam" id="PF04932"/>
    </source>
</evidence>
<dbReference type="InterPro" id="IPR007016">
    <property type="entry name" value="O-antigen_ligase-rel_domated"/>
</dbReference>
<evidence type="ECO:0000256" key="5">
    <source>
        <dbReference type="SAM" id="Phobius"/>
    </source>
</evidence>
<comment type="subcellular location">
    <subcellularLocation>
        <location evidence="1">Membrane</location>
        <topology evidence="1">Multi-pass membrane protein</topology>
    </subcellularLocation>
</comment>
<feature type="transmembrane region" description="Helical" evidence="5">
    <location>
        <begin position="170"/>
        <end position="193"/>
    </location>
</feature>
<proteinExistence type="predicted"/>